<dbReference type="InterPro" id="IPR015943">
    <property type="entry name" value="WD40/YVTN_repeat-like_dom_sf"/>
</dbReference>
<dbReference type="Proteomes" id="UP000644147">
    <property type="component" value="Unassembled WGS sequence"/>
</dbReference>
<dbReference type="Pfam" id="PF16819">
    <property type="entry name" value="DUF5074"/>
    <property type="match status" value="1"/>
</dbReference>
<evidence type="ECO:0008006" key="4">
    <source>
        <dbReference type="Google" id="ProtNLM"/>
    </source>
</evidence>
<proteinExistence type="predicted"/>
<name>A0ABS1BWI8_9BACT</name>
<dbReference type="RefSeq" id="WP_200503999.1">
    <property type="nucleotide sequence ID" value="NZ_JAEHFX010000001.1"/>
</dbReference>
<keyword evidence="1" id="KW-0732">Signal</keyword>
<evidence type="ECO:0000256" key="1">
    <source>
        <dbReference type="SAM" id="SignalP"/>
    </source>
</evidence>
<comment type="caution">
    <text evidence="2">The sequence shown here is derived from an EMBL/GenBank/DDBJ whole genome shotgun (WGS) entry which is preliminary data.</text>
</comment>
<accession>A0ABS1BWI8</accession>
<dbReference type="PANTHER" id="PTHR47197">
    <property type="entry name" value="PROTEIN NIRF"/>
    <property type="match status" value="1"/>
</dbReference>
<organism evidence="2 3">
    <name type="scientific">Adhaeribacter terrigena</name>
    <dbReference type="NCBI Taxonomy" id="2793070"/>
    <lineage>
        <taxon>Bacteria</taxon>
        <taxon>Pseudomonadati</taxon>
        <taxon>Bacteroidota</taxon>
        <taxon>Cytophagia</taxon>
        <taxon>Cytophagales</taxon>
        <taxon>Hymenobacteraceae</taxon>
        <taxon>Adhaeribacter</taxon>
    </lineage>
</organism>
<dbReference type="InterPro" id="IPR051200">
    <property type="entry name" value="Host-pathogen_enzymatic-act"/>
</dbReference>
<evidence type="ECO:0000313" key="3">
    <source>
        <dbReference type="Proteomes" id="UP000644147"/>
    </source>
</evidence>
<gene>
    <name evidence="2" type="ORF">I5M27_00095</name>
</gene>
<feature type="signal peptide" evidence="1">
    <location>
        <begin position="1"/>
        <end position="21"/>
    </location>
</feature>
<dbReference type="SUPFAM" id="SSF63825">
    <property type="entry name" value="YWTD domain"/>
    <property type="match status" value="1"/>
</dbReference>
<dbReference type="InterPro" id="IPR031815">
    <property type="entry name" value="DUF5074"/>
</dbReference>
<dbReference type="Gene3D" id="2.130.10.10">
    <property type="entry name" value="YVTN repeat-like/Quinoprotein amine dehydrogenase"/>
    <property type="match status" value="1"/>
</dbReference>
<feature type="chain" id="PRO_5046698642" description="40-residue YVTN family beta-propeller repeat-containing protein" evidence="1">
    <location>
        <begin position="22"/>
        <end position="358"/>
    </location>
</feature>
<dbReference type="PANTHER" id="PTHR47197:SF3">
    <property type="entry name" value="DIHYDRO-HEME D1 DEHYDROGENASE"/>
    <property type="match status" value="1"/>
</dbReference>
<dbReference type="PROSITE" id="PS51257">
    <property type="entry name" value="PROKAR_LIPOPROTEIN"/>
    <property type="match status" value="1"/>
</dbReference>
<protein>
    <recommendedName>
        <fullName evidence="4">40-residue YVTN family beta-propeller repeat-containing protein</fullName>
    </recommendedName>
</protein>
<dbReference type="EMBL" id="JAEHFX010000001">
    <property type="protein sequence ID" value="MBK0401363.1"/>
    <property type="molecule type" value="Genomic_DNA"/>
</dbReference>
<dbReference type="InterPro" id="IPR011964">
    <property type="entry name" value="YVTN_b-propeller_repeat"/>
</dbReference>
<sequence>MKKQITSIAFSALFLSAGVFFTGCSKEDDKPEAPRTFENGVFVTNEGQFQKGNGAVSFINKQNNEVERDIFMTKNNRPLGDVVQSMTVHNGKAYVVVNNSEKIEIADAGTFKEAGSINGLKMPRYAVGLNNKLYVTEWVSYGVNGRVSVIDLASNTVSKTITVGQLPEKVLLLNNKLYVVNNGENTVSVINTATDAVENTLVVGDSPNSLAVDAASNLWVLCGGKKVYGGAPDYALDLNASTAGSLVKINGNAVENTFTFTSKADMPGNLAMNTAKTKLYYNAENKFYQMETSASALPTTTFINRNFSGVGIDPATNTIYGAVTTSFSANGKVIRYNTSGAALDSFTVAIGPNNFLFR</sequence>
<dbReference type="NCBIfam" id="TIGR02276">
    <property type="entry name" value="beta_rpt_yvtn"/>
    <property type="match status" value="2"/>
</dbReference>
<evidence type="ECO:0000313" key="2">
    <source>
        <dbReference type="EMBL" id="MBK0401363.1"/>
    </source>
</evidence>
<keyword evidence="3" id="KW-1185">Reference proteome</keyword>
<reference evidence="2 3" key="1">
    <citation type="submission" date="2020-12" db="EMBL/GenBank/DDBJ databases">
        <title>Bacterial novel species Adhaeribacter sp. BT258 isolated from soil.</title>
        <authorList>
            <person name="Jung H.-Y."/>
        </authorList>
    </citation>
    <scope>NUCLEOTIDE SEQUENCE [LARGE SCALE GENOMIC DNA]</scope>
    <source>
        <strain evidence="2 3">BT258</strain>
    </source>
</reference>